<proteinExistence type="inferred from homology"/>
<protein>
    <submittedName>
        <fullName evidence="6">Site-specific integrase</fullName>
    </submittedName>
</protein>
<name>A0ABW0JME8_9GAMM</name>
<feature type="domain" description="Integrase DNA-binding" evidence="5">
    <location>
        <begin position="10"/>
        <end position="114"/>
    </location>
</feature>
<organism evidence="6 7">
    <name type="scientific">Rhodanobacter umsongensis</name>
    <dbReference type="NCBI Taxonomy" id="633153"/>
    <lineage>
        <taxon>Bacteria</taxon>
        <taxon>Pseudomonadati</taxon>
        <taxon>Pseudomonadota</taxon>
        <taxon>Gammaproteobacteria</taxon>
        <taxon>Lysobacterales</taxon>
        <taxon>Rhodanobacteraceae</taxon>
        <taxon>Rhodanobacter</taxon>
    </lineage>
</organism>
<dbReference type="InterPro" id="IPR050808">
    <property type="entry name" value="Phage_Integrase"/>
</dbReference>
<evidence type="ECO:0000313" key="6">
    <source>
        <dbReference type="EMBL" id="MFC5437113.1"/>
    </source>
</evidence>
<dbReference type="RefSeq" id="WP_377305194.1">
    <property type="nucleotide sequence ID" value="NZ_JBHSMK010000005.1"/>
</dbReference>
<dbReference type="Gene3D" id="1.10.150.130">
    <property type="match status" value="1"/>
</dbReference>
<dbReference type="Gene3D" id="3.30.160.390">
    <property type="entry name" value="Integrase, DNA-binding domain"/>
    <property type="match status" value="1"/>
</dbReference>
<dbReference type="InterPro" id="IPR013762">
    <property type="entry name" value="Integrase-like_cat_sf"/>
</dbReference>
<gene>
    <name evidence="6" type="ORF">ACFPME_11125</name>
</gene>
<evidence type="ECO:0000256" key="3">
    <source>
        <dbReference type="ARBA" id="ARBA00023125"/>
    </source>
</evidence>
<keyword evidence="4" id="KW-0233">DNA recombination</keyword>
<comment type="caution">
    <text evidence="6">The sequence shown here is derived from an EMBL/GenBank/DDBJ whole genome shotgun (WGS) entry which is preliminary data.</text>
</comment>
<dbReference type="SUPFAM" id="SSF56349">
    <property type="entry name" value="DNA breaking-rejoining enzymes"/>
    <property type="match status" value="1"/>
</dbReference>
<dbReference type="Proteomes" id="UP001596013">
    <property type="component" value="Unassembled WGS sequence"/>
</dbReference>
<sequence length="474" mass="51785">MTARVPPAPLTQKFLDTIKPGAKQVDYPDGFLRGLALRSSPGGALTWVLVKRLPEGVRRIVLGRYTGQAQQAAPVDRSHFPAGYQSLSLKQAREEAARVLAMIAEGRSPAKEKELAKHVRAVDSALGSFRDLLHDYVTFREAGSEKRAAAGERQIKEWNRIIALLDNQAGAILDMPARDVEPAHIVALLRPIFHHGTARPTSGRGSGGRRSVDGAQGAADKVQTFLRAAFAHGLSSEHSVARKTARRYGLVHNPAAPVPREAKSTPGTRALSAAELRQFWWSIDQVAKVGPVMAGLLRFTIASGGQRAHQLAREPWASYDTQNHVLSLVDRKGRGGMKRVHLVPMTSRMVGILKSVHLHSGQNKWPWSTSTRAPIDIASPASAVRYFLKSEHAFIDGVPIAPFTPRDLRRTCAQIMQAAGIPDIEADRLQSHGVAGVTGTHYRNNPELYLPEKKRALDKFDEVLGKILIGKSNT</sequence>
<reference evidence="7" key="1">
    <citation type="journal article" date="2019" name="Int. J. Syst. Evol. Microbiol.">
        <title>The Global Catalogue of Microorganisms (GCM) 10K type strain sequencing project: providing services to taxonomists for standard genome sequencing and annotation.</title>
        <authorList>
            <consortium name="The Broad Institute Genomics Platform"/>
            <consortium name="The Broad Institute Genome Sequencing Center for Infectious Disease"/>
            <person name="Wu L."/>
            <person name="Ma J."/>
        </authorList>
    </citation>
    <scope>NUCLEOTIDE SEQUENCE [LARGE SCALE GENOMIC DNA]</scope>
    <source>
        <strain evidence="7">JCM 17130</strain>
    </source>
</reference>
<evidence type="ECO:0000256" key="2">
    <source>
        <dbReference type="ARBA" id="ARBA00022908"/>
    </source>
</evidence>
<dbReference type="Gene3D" id="1.10.443.10">
    <property type="entry name" value="Intergrase catalytic core"/>
    <property type="match status" value="1"/>
</dbReference>
<comment type="similarity">
    <text evidence="1">Belongs to the 'phage' integrase family.</text>
</comment>
<dbReference type="InterPro" id="IPR011010">
    <property type="entry name" value="DNA_brk_join_enz"/>
</dbReference>
<keyword evidence="3" id="KW-0238">DNA-binding</keyword>
<dbReference type="PANTHER" id="PTHR30629:SF2">
    <property type="entry name" value="PROPHAGE INTEGRASE INTS-RELATED"/>
    <property type="match status" value="1"/>
</dbReference>
<evidence type="ECO:0000256" key="1">
    <source>
        <dbReference type="ARBA" id="ARBA00008857"/>
    </source>
</evidence>
<dbReference type="EMBL" id="JBHSMK010000005">
    <property type="protein sequence ID" value="MFC5437113.1"/>
    <property type="molecule type" value="Genomic_DNA"/>
</dbReference>
<keyword evidence="2" id="KW-0229">DNA integration</keyword>
<evidence type="ECO:0000259" key="5">
    <source>
        <dbReference type="Pfam" id="PF13356"/>
    </source>
</evidence>
<evidence type="ECO:0000313" key="7">
    <source>
        <dbReference type="Proteomes" id="UP001596013"/>
    </source>
</evidence>
<dbReference type="InterPro" id="IPR025166">
    <property type="entry name" value="Integrase_DNA_bind_dom"/>
</dbReference>
<accession>A0ABW0JME8</accession>
<keyword evidence="7" id="KW-1185">Reference proteome</keyword>
<dbReference type="InterPro" id="IPR010998">
    <property type="entry name" value="Integrase_recombinase_N"/>
</dbReference>
<evidence type="ECO:0000256" key="4">
    <source>
        <dbReference type="ARBA" id="ARBA00023172"/>
    </source>
</evidence>
<dbReference type="PANTHER" id="PTHR30629">
    <property type="entry name" value="PROPHAGE INTEGRASE"/>
    <property type="match status" value="1"/>
</dbReference>
<dbReference type="InterPro" id="IPR038488">
    <property type="entry name" value="Integrase_DNA-bd_sf"/>
</dbReference>
<dbReference type="Pfam" id="PF13356">
    <property type="entry name" value="Arm-DNA-bind_3"/>
    <property type="match status" value="1"/>
</dbReference>